<dbReference type="SMART" id="SM00256">
    <property type="entry name" value="FBOX"/>
    <property type="match status" value="1"/>
</dbReference>
<name>A0A2G5CJ82_AQUCA</name>
<gene>
    <name evidence="2" type="ORF">AQUCO_05300014v1</name>
</gene>
<dbReference type="Gene3D" id="3.80.10.10">
    <property type="entry name" value="Ribonuclease Inhibitor"/>
    <property type="match status" value="1"/>
</dbReference>
<accession>A0A2G5CJ82</accession>
<dbReference type="EMBL" id="KZ305070">
    <property type="protein sequence ID" value="PIA30887.1"/>
    <property type="molecule type" value="Genomic_DNA"/>
</dbReference>
<dbReference type="PANTHER" id="PTHR38926:SF13">
    <property type="entry name" value="F-BOX DOMAIN CONTAINING PROTEIN, EXPRESSED"/>
    <property type="match status" value="1"/>
</dbReference>
<dbReference type="InterPro" id="IPR036047">
    <property type="entry name" value="F-box-like_dom_sf"/>
</dbReference>
<dbReference type="STRING" id="218851.A0A2G5CJ82"/>
<proteinExistence type="predicted"/>
<dbReference type="AlphaFoldDB" id="A0A2G5CJ82"/>
<sequence>EVVQCNNNTDQGRKAEDMPLDVLMKIFLLMSNKDLINGISRVCRSWRMACADPCFSKKIDFAVTQSYSIQIPQPPYVWVSERSDKELMQLLCFSLVLSRRDTTCLVFHINLYLKDDHLSYVAERSPHLQQLVLPAWNRISTSCINKAISKWKYLYSLTIPCIRDHRSVLMEIDKNCANFKQLKIMGGPLDISFASSITHFLPKLKVLSLRCSVLYEEAVNHIVENMNQLEALNISHCLFVRKLPSGREVSVSTPDKSILVKASRLLDFYTCWDQSCFLCRRMRIDKGDLRWYKCEKDLWRTDEVTSLSY</sequence>
<protein>
    <recommendedName>
        <fullName evidence="1">F-box domain-containing protein</fullName>
    </recommendedName>
</protein>
<feature type="domain" description="F-box" evidence="1">
    <location>
        <begin position="12"/>
        <end position="47"/>
    </location>
</feature>
<reference evidence="2 3" key="1">
    <citation type="submission" date="2017-09" db="EMBL/GenBank/DDBJ databases">
        <title>WGS assembly of Aquilegia coerulea Goldsmith.</title>
        <authorList>
            <person name="Hodges S."/>
            <person name="Kramer E."/>
            <person name="Nordborg M."/>
            <person name="Tomkins J."/>
            <person name="Borevitz J."/>
            <person name="Derieg N."/>
            <person name="Yan J."/>
            <person name="Mihaltcheva S."/>
            <person name="Hayes R.D."/>
            <person name="Rokhsar D."/>
        </authorList>
    </citation>
    <scope>NUCLEOTIDE SEQUENCE [LARGE SCALE GENOMIC DNA]</scope>
    <source>
        <strain evidence="3">cv. Goldsmith</strain>
    </source>
</reference>
<dbReference type="SUPFAM" id="SSF81383">
    <property type="entry name" value="F-box domain"/>
    <property type="match status" value="1"/>
</dbReference>
<evidence type="ECO:0000313" key="2">
    <source>
        <dbReference type="EMBL" id="PIA30887.1"/>
    </source>
</evidence>
<dbReference type="PANTHER" id="PTHR38926">
    <property type="entry name" value="F-BOX DOMAIN CONTAINING PROTEIN, EXPRESSED"/>
    <property type="match status" value="1"/>
</dbReference>
<dbReference type="Pfam" id="PF12937">
    <property type="entry name" value="F-box-like"/>
    <property type="match status" value="1"/>
</dbReference>
<dbReference type="PROSITE" id="PS50181">
    <property type="entry name" value="FBOX"/>
    <property type="match status" value="1"/>
</dbReference>
<feature type="non-terminal residue" evidence="2">
    <location>
        <position position="1"/>
    </location>
</feature>
<evidence type="ECO:0000259" key="1">
    <source>
        <dbReference type="PROSITE" id="PS50181"/>
    </source>
</evidence>
<dbReference type="SUPFAM" id="SSF52047">
    <property type="entry name" value="RNI-like"/>
    <property type="match status" value="1"/>
</dbReference>
<dbReference type="Proteomes" id="UP000230069">
    <property type="component" value="Unassembled WGS sequence"/>
</dbReference>
<dbReference type="Gene3D" id="1.20.1280.50">
    <property type="match status" value="1"/>
</dbReference>
<evidence type="ECO:0000313" key="3">
    <source>
        <dbReference type="Proteomes" id="UP000230069"/>
    </source>
</evidence>
<dbReference type="InParanoid" id="A0A2G5CJ82"/>
<organism evidence="2 3">
    <name type="scientific">Aquilegia coerulea</name>
    <name type="common">Rocky mountain columbine</name>
    <dbReference type="NCBI Taxonomy" id="218851"/>
    <lineage>
        <taxon>Eukaryota</taxon>
        <taxon>Viridiplantae</taxon>
        <taxon>Streptophyta</taxon>
        <taxon>Embryophyta</taxon>
        <taxon>Tracheophyta</taxon>
        <taxon>Spermatophyta</taxon>
        <taxon>Magnoliopsida</taxon>
        <taxon>Ranunculales</taxon>
        <taxon>Ranunculaceae</taxon>
        <taxon>Thalictroideae</taxon>
        <taxon>Aquilegia</taxon>
    </lineage>
</organism>
<keyword evidence="3" id="KW-1185">Reference proteome</keyword>
<dbReference type="InterPro" id="IPR032675">
    <property type="entry name" value="LRR_dom_sf"/>
</dbReference>
<dbReference type="InterPro" id="IPR001810">
    <property type="entry name" value="F-box_dom"/>
</dbReference>
<dbReference type="OrthoDB" id="722566at2759"/>